<feature type="compositionally biased region" description="Polar residues" evidence="2">
    <location>
        <begin position="568"/>
        <end position="579"/>
    </location>
</feature>
<feature type="region of interest" description="Disordered" evidence="2">
    <location>
        <begin position="233"/>
        <end position="306"/>
    </location>
</feature>
<keyword evidence="5" id="KW-1185">Reference proteome</keyword>
<dbReference type="STRING" id="73230.A0A2B7ZR40"/>
<feature type="region of interest" description="Disordered" evidence="2">
    <location>
        <begin position="499"/>
        <end position="579"/>
    </location>
</feature>
<dbReference type="PANTHER" id="PTHR28063">
    <property type="entry name" value="RNA POLYMERASE II NUCLEAR LOCALIZATION PROTEIN IWR1"/>
    <property type="match status" value="1"/>
</dbReference>
<evidence type="ECO:0000259" key="3">
    <source>
        <dbReference type="Pfam" id="PF08574"/>
    </source>
</evidence>
<dbReference type="VEuPathDB" id="FungiDB:EMCG_03478"/>
<dbReference type="InterPro" id="IPR013883">
    <property type="entry name" value="TF_Iwr1_dom"/>
</dbReference>
<evidence type="ECO:0000256" key="2">
    <source>
        <dbReference type="SAM" id="MobiDB-lite"/>
    </source>
</evidence>
<proteinExistence type="inferred from homology"/>
<feature type="compositionally biased region" description="Basic and acidic residues" evidence="2">
    <location>
        <begin position="259"/>
        <end position="300"/>
    </location>
</feature>
<feature type="region of interest" description="Disordered" evidence="2">
    <location>
        <begin position="320"/>
        <end position="370"/>
    </location>
</feature>
<feature type="region of interest" description="Disordered" evidence="2">
    <location>
        <begin position="97"/>
        <end position="184"/>
    </location>
</feature>
<sequence length="579" mass="64193">MSLPPEHIRIKRRREDEPVETLYIQSQIHQPKRRYTDFFFQRIVRTPDGGFSPNPNVGASAATAPGRDIKSPRSVSTSNIGHGVPVVRATVPGSEFENRRIMSKKEGSLGKGLMPPSSSPSSALRASHATNKSVSPMRDRSGSSSAISSPSSALRRFHIAAPREDFTSPSSKVLHKASRGVHKNRGDRVMSRAVVIENRPHQVDDVRASIVLDDLAIKIGEVKVSCDAHEAPLTAPKDDAKSTVPETSTTPVTPRKRHVVNDAEKRWREESKASRYLDRAQQAQDKEQKAKSARSIHEDPSLWDQDSDQLAAELAQFAREITGDSEMSEVPPNSTPRTPPRRPGRFVGISPNKSVLKYPPRLPKVGRDSLGKSGMRFDGAGEDNDAKFIIEVDPSADAAARVELPRQHAEIDVEGSSSIPAAKQTATLETPSDLDSEDDNDESYVYDEFIRRPVEEIAPDPRAAHLLNGEWASEYGVAPRDIGVVVITEEDIHFWEAFAESDEEGKGWDSEDEDSNAEDNPANEYPDEDLELDDEYDDTNAAYRNYRRNASDDEEFDPDYDNYEYGCNASNGLNSDDDY</sequence>
<comment type="similarity">
    <text evidence="1">Belongs to the IWR1/SLC7A6OS family.</text>
</comment>
<feature type="domain" description="Transcription factor Iwr1" evidence="3">
    <location>
        <begin position="443"/>
        <end position="529"/>
    </location>
</feature>
<dbReference type="Pfam" id="PF08574">
    <property type="entry name" value="Iwr1"/>
    <property type="match status" value="1"/>
</dbReference>
<organism evidence="4 5">
    <name type="scientific">[Emmonsia] crescens</name>
    <dbReference type="NCBI Taxonomy" id="73230"/>
    <lineage>
        <taxon>Eukaryota</taxon>
        <taxon>Fungi</taxon>
        <taxon>Dikarya</taxon>
        <taxon>Ascomycota</taxon>
        <taxon>Pezizomycotina</taxon>
        <taxon>Eurotiomycetes</taxon>
        <taxon>Eurotiomycetidae</taxon>
        <taxon>Onygenales</taxon>
        <taxon>Ajellomycetaceae</taxon>
        <taxon>Emergomyces</taxon>
    </lineage>
</organism>
<evidence type="ECO:0000256" key="1">
    <source>
        <dbReference type="ARBA" id="ARBA00010218"/>
    </source>
</evidence>
<dbReference type="Proteomes" id="UP000226031">
    <property type="component" value="Unassembled WGS sequence"/>
</dbReference>
<reference evidence="4 5" key="1">
    <citation type="submission" date="2017-10" db="EMBL/GenBank/DDBJ databases">
        <title>Comparative genomics in systemic dimorphic fungi from Ajellomycetaceae.</title>
        <authorList>
            <person name="Munoz J.F."/>
            <person name="Mcewen J.G."/>
            <person name="Clay O.K."/>
            <person name="Cuomo C.A."/>
        </authorList>
    </citation>
    <scope>NUCLEOTIDE SEQUENCE [LARGE SCALE GENOMIC DNA]</scope>
    <source>
        <strain evidence="4 5">UAMH4076</strain>
    </source>
</reference>
<feature type="compositionally biased region" description="Acidic residues" evidence="2">
    <location>
        <begin position="432"/>
        <end position="441"/>
    </location>
</feature>
<feature type="compositionally biased region" description="Polar residues" evidence="2">
    <location>
        <begin position="415"/>
        <end position="430"/>
    </location>
</feature>
<evidence type="ECO:0000313" key="5">
    <source>
        <dbReference type="Proteomes" id="UP000226031"/>
    </source>
</evidence>
<feature type="region of interest" description="Disordered" evidence="2">
    <location>
        <begin position="50"/>
        <end position="80"/>
    </location>
</feature>
<accession>A0A2B7ZR40</accession>
<feature type="compositionally biased region" description="Basic and acidic residues" evidence="2">
    <location>
        <begin position="97"/>
        <end position="108"/>
    </location>
</feature>
<gene>
    <name evidence="4" type="ORF">GX50_01496</name>
</gene>
<feature type="compositionally biased region" description="Basic residues" evidence="2">
    <location>
        <begin position="173"/>
        <end position="183"/>
    </location>
</feature>
<dbReference type="PANTHER" id="PTHR28063:SF1">
    <property type="entry name" value="RNA POLYMERASE II NUCLEAR LOCALIZATION PROTEIN IWR1"/>
    <property type="match status" value="1"/>
</dbReference>
<feature type="region of interest" description="Disordered" evidence="2">
    <location>
        <begin position="411"/>
        <end position="441"/>
    </location>
</feature>
<dbReference type="EMBL" id="PDND01000018">
    <property type="protein sequence ID" value="PGH35648.1"/>
    <property type="molecule type" value="Genomic_DNA"/>
</dbReference>
<feature type="compositionally biased region" description="Acidic residues" evidence="2">
    <location>
        <begin position="525"/>
        <end position="538"/>
    </location>
</feature>
<dbReference type="GO" id="GO:0006606">
    <property type="term" value="P:protein import into nucleus"/>
    <property type="evidence" value="ECO:0007669"/>
    <property type="project" value="InterPro"/>
</dbReference>
<dbReference type="GO" id="GO:0005737">
    <property type="term" value="C:cytoplasm"/>
    <property type="evidence" value="ECO:0007669"/>
    <property type="project" value="TreeGrafter"/>
</dbReference>
<feature type="compositionally biased region" description="Low complexity" evidence="2">
    <location>
        <begin position="142"/>
        <end position="152"/>
    </location>
</feature>
<feature type="compositionally biased region" description="Low complexity" evidence="2">
    <location>
        <begin position="242"/>
        <end position="253"/>
    </location>
</feature>
<feature type="compositionally biased region" description="Low complexity" evidence="2">
    <location>
        <begin position="111"/>
        <end position="129"/>
    </location>
</feature>
<name>A0A2B7ZR40_9EURO</name>
<dbReference type="InterPro" id="IPR040150">
    <property type="entry name" value="Iwr1"/>
</dbReference>
<comment type="caution">
    <text evidence="4">The sequence shown here is derived from an EMBL/GenBank/DDBJ whole genome shotgun (WGS) entry which is preliminary data.</text>
</comment>
<evidence type="ECO:0000313" key="4">
    <source>
        <dbReference type="EMBL" id="PGH35648.1"/>
    </source>
</evidence>
<feature type="compositionally biased region" description="Acidic residues" evidence="2">
    <location>
        <begin position="552"/>
        <end position="562"/>
    </location>
</feature>
<dbReference type="AlphaFoldDB" id="A0A2B7ZR40"/>
<protein>
    <recommendedName>
        <fullName evidence="3">Transcription factor Iwr1 domain-containing protein</fullName>
    </recommendedName>
</protein>